<evidence type="ECO:0000256" key="1">
    <source>
        <dbReference type="ARBA" id="ARBA00004141"/>
    </source>
</evidence>
<accession>A0A644TYL4</accession>
<dbReference type="InterPro" id="IPR014743">
    <property type="entry name" value="Cl-channel_core"/>
</dbReference>
<sequence length="460" mass="51036">MVYKLSEDNFNQGNKFREYIFYSIITGVISGFILFFFRYSSNFLMELSKDLYNFFSLNINYAPLFFILLFVLSILMYFNIKNVRESSGGGISRSMALIGGSINFHDNLKIIIATTLGSFLSFFGGLSLGAEGPSVFLGTLIGNEIFNKLNIFNSHLKKVILTVGSAGGFVSALGTPLSAILFSIEENHTISIIDLKNKHTFYLIISIIIGGLSAACIVYLLCYLFNINFILLDVSGNINLNLNYIYIPIIIGVFIGFLSLIYNLIIKNFLIFFLKLKSNNYLSFLLITLAFTLSGFIGLLFIDTSGSGIDIIFHIFEFKYFLYALIFILIIKIFLIGFSTATGSTGGLFLPMLVVGALIGGIIAEFLIIGGLNNSYYGTIVIISMITFMASSVKTPITAFIFCFEISGSFSTSLFSILAIVISLIISNYFNGESLNESILDISLERHNLNKESISNQKYI</sequence>
<keyword evidence="3 10" id="KW-0812">Transmembrane</keyword>
<evidence type="ECO:0000256" key="3">
    <source>
        <dbReference type="ARBA" id="ARBA00022692"/>
    </source>
</evidence>
<protein>
    <submittedName>
        <fullName evidence="12">H(+)/Cl(-) exchange transporter ClcA</fullName>
    </submittedName>
</protein>
<dbReference type="Gene3D" id="1.10.3080.10">
    <property type="entry name" value="Clc chloride channel"/>
    <property type="match status" value="1"/>
</dbReference>
<feature type="transmembrane region" description="Helical" evidence="10">
    <location>
        <begin position="246"/>
        <end position="274"/>
    </location>
</feature>
<dbReference type="PANTHER" id="PTHR43427:SF6">
    <property type="entry name" value="CHLORIDE CHANNEL PROTEIN CLC-E"/>
    <property type="match status" value="1"/>
</dbReference>
<dbReference type="PANTHER" id="PTHR43427">
    <property type="entry name" value="CHLORIDE CHANNEL PROTEIN CLC-E"/>
    <property type="match status" value="1"/>
</dbReference>
<feature type="transmembrane region" description="Helical" evidence="10">
    <location>
        <begin position="322"/>
        <end position="341"/>
    </location>
</feature>
<evidence type="ECO:0000313" key="11">
    <source>
        <dbReference type="EMBL" id="MPL58289.1"/>
    </source>
</evidence>
<evidence type="ECO:0000256" key="10">
    <source>
        <dbReference type="SAM" id="Phobius"/>
    </source>
</evidence>
<evidence type="ECO:0000256" key="5">
    <source>
        <dbReference type="ARBA" id="ARBA00023065"/>
    </source>
</evidence>
<feature type="transmembrane region" description="Helical" evidence="10">
    <location>
        <begin position="202"/>
        <end position="226"/>
    </location>
</feature>
<evidence type="ECO:0000256" key="4">
    <source>
        <dbReference type="ARBA" id="ARBA00022989"/>
    </source>
</evidence>
<keyword evidence="5" id="KW-0406">Ion transport</keyword>
<feature type="transmembrane region" description="Helical" evidence="10">
    <location>
        <begin position="400"/>
        <end position="426"/>
    </location>
</feature>
<feature type="transmembrane region" description="Helical" evidence="10">
    <location>
        <begin position="348"/>
        <end position="369"/>
    </location>
</feature>
<dbReference type="GO" id="GO:0034707">
    <property type="term" value="C:chloride channel complex"/>
    <property type="evidence" value="ECO:0007669"/>
    <property type="project" value="UniProtKB-KW"/>
</dbReference>
<dbReference type="EMBL" id="VSSQ01000006">
    <property type="protein sequence ID" value="MPL58289.1"/>
    <property type="molecule type" value="Genomic_DNA"/>
</dbReference>
<evidence type="ECO:0000256" key="9">
    <source>
        <dbReference type="ARBA" id="ARBA00023303"/>
    </source>
</evidence>
<dbReference type="EMBL" id="VSSQ01000063">
    <property type="protein sequence ID" value="MPL72073.1"/>
    <property type="molecule type" value="Genomic_DNA"/>
</dbReference>
<comment type="subcellular location">
    <subcellularLocation>
        <location evidence="1">Membrane</location>
        <topology evidence="1">Multi-pass membrane protein</topology>
    </subcellularLocation>
</comment>
<organism evidence="12">
    <name type="scientific">bioreactor metagenome</name>
    <dbReference type="NCBI Taxonomy" id="1076179"/>
    <lineage>
        <taxon>unclassified sequences</taxon>
        <taxon>metagenomes</taxon>
        <taxon>ecological metagenomes</taxon>
    </lineage>
</organism>
<keyword evidence="7" id="KW-0869">Chloride channel</keyword>
<feature type="transmembrane region" description="Helical" evidence="10">
    <location>
        <begin position="59"/>
        <end position="78"/>
    </location>
</feature>
<evidence type="ECO:0000256" key="7">
    <source>
        <dbReference type="ARBA" id="ARBA00023173"/>
    </source>
</evidence>
<name>A0A644TYL4_9ZZZZ</name>
<feature type="transmembrane region" description="Helical" evidence="10">
    <location>
        <begin position="281"/>
        <end position="302"/>
    </location>
</feature>
<dbReference type="PRINTS" id="PR00762">
    <property type="entry name" value="CLCHANNEL"/>
</dbReference>
<feature type="transmembrane region" description="Helical" evidence="10">
    <location>
        <begin position="110"/>
        <end position="130"/>
    </location>
</feature>
<dbReference type="AlphaFoldDB" id="A0A644TYL4"/>
<evidence type="ECO:0000313" key="12">
    <source>
        <dbReference type="EMBL" id="MPL72073.1"/>
    </source>
</evidence>
<proteinExistence type="predicted"/>
<feature type="transmembrane region" description="Helical" evidence="10">
    <location>
        <begin position="20"/>
        <end position="39"/>
    </location>
</feature>
<evidence type="ECO:0000256" key="2">
    <source>
        <dbReference type="ARBA" id="ARBA00022448"/>
    </source>
</evidence>
<reference evidence="12" key="1">
    <citation type="submission" date="2019-08" db="EMBL/GenBank/DDBJ databases">
        <authorList>
            <person name="Kucharzyk K."/>
            <person name="Murdoch R.W."/>
            <person name="Higgins S."/>
            <person name="Loffler F."/>
        </authorList>
    </citation>
    <scope>NUCLEOTIDE SEQUENCE</scope>
</reference>
<keyword evidence="2" id="KW-0813">Transport</keyword>
<feature type="transmembrane region" description="Helical" evidence="10">
    <location>
        <begin position="159"/>
        <end position="182"/>
    </location>
</feature>
<feature type="transmembrane region" description="Helical" evidence="10">
    <location>
        <begin position="375"/>
        <end position="393"/>
    </location>
</feature>
<keyword evidence="9" id="KW-0407">Ion channel</keyword>
<dbReference type="SUPFAM" id="SSF81340">
    <property type="entry name" value="Clc chloride channel"/>
    <property type="match status" value="1"/>
</dbReference>
<gene>
    <name evidence="12" type="primary">clcA_6</name>
    <name evidence="11" type="synonym">clcA_2</name>
    <name evidence="11" type="ORF">SDC9_03820</name>
    <name evidence="12" type="ORF">SDC9_17853</name>
</gene>
<dbReference type="InterPro" id="IPR001807">
    <property type="entry name" value="ClC"/>
</dbReference>
<evidence type="ECO:0000256" key="6">
    <source>
        <dbReference type="ARBA" id="ARBA00023136"/>
    </source>
</evidence>
<keyword evidence="8" id="KW-0868">Chloride</keyword>
<dbReference type="Pfam" id="PF00654">
    <property type="entry name" value="Voltage_CLC"/>
    <property type="match status" value="1"/>
</dbReference>
<keyword evidence="4 10" id="KW-1133">Transmembrane helix</keyword>
<evidence type="ECO:0000256" key="8">
    <source>
        <dbReference type="ARBA" id="ARBA00023214"/>
    </source>
</evidence>
<dbReference type="InterPro" id="IPR050368">
    <property type="entry name" value="ClC-type_chloride_channel"/>
</dbReference>
<comment type="caution">
    <text evidence="12">The sequence shown here is derived from an EMBL/GenBank/DDBJ whole genome shotgun (WGS) entry which is preliminary data.</text>
</comment>
<keyword evidence="6 10" id="KW-0472">Membrane</keyword>
<dbReference type="GO" id="GO:0005254">
    <property type="term" value="F:chloride channel activity"/>
    <property type="evidence" value="ECO:0007669"/>
    <property type="project" value="UniProtKB-KW"/>
</dbReference>